<sequence>MNKPEKVLRTMVFAIGCFQDKTTDCAFPPRFKTMQASSVSASVLENPATSYWLRQALTSALARDPVDALNDAEQLVALLTQNLAQLQNKHPGSS</sequence>
<evidence type="ECO:0000313" key="2">
    <source>
        <dbReference type="Proteomes" id="UP001479520"/>
    </source>
</evidence>
<proteinExistence type="predicted"/>
<dbReference type="RefSeq" id="WP_341744663.1">
    <property type="nucleotide sequence ID" value="NZ_CP151407.1"/>
</dbReference>
<dbReference type="EMBL" id="CP151407">
    <property type="protein sequence ID" value="WZJ23324.1"/>
    <property type="molecule type" value="Genomic_DNA"/>
</dbReference>
<name>A0ABZ2XPG7_9RHOO</name>
<reference evidence="1 2" key="1">
    <citation type="submission" date="2024-04" db="EMBL/GenBank/DDBJ databases">
        <title>Dissimilatory iodate-reducing microorganisms contribute to the enrichment of iodine in groundwater.</title>
        <authorList>
            <person name="Jiang Z."/>
        </authorList>
    </citation>
    <scope>NUCLEOTIDE SEQUENCE [LARGE SCALE GENOMIC DNA]</scope>
    <source>
        <strain evidence="1 2">NCP973</strain>
        <plasmid evidence="1 2">unnamed1</plasmid>
    </source>
</reference>
<gene>
    <name evidence="1" type="ORF">AADV58_18105</name>
</gene>
<accession>A0ABZ2XPG7</accession>
<keyword evidence="2" id="KW-1185">Reference proteome</keyword>
<keyword evidence="1" id="KW-0614">Plasmid</keyword>
<geneLocation type="plasmid" evidence="1 2">
    <name>unnamed1</name>
</geneLocation>
<organism evidence="1 2">
    <name type="scientific">Azonexus hydrophilus</name>
    <dbReference type="NCBI Taxonomy" id="418702"/>
    <lineage>
        <taxon>Bacteria</taxon>
        <taxon>Pseudomonadati</taxon>
        <taxon>Pseudomonadota</taxon>
        <taxon>Betaproteobacteria</taxon>
        <taxon>Rhodocyclales</taxon>
        <taxon>Azonexaceae</taxon>
        <taxon>Azonexus</taxon>
    </lineage>
</organism>
<dbReference type="Proteomes" id="UP001479520">
    <property type="component" value="Plasmid unnamed1"/>
</dbReference>
<protein>
    <submittedName>
        <fullName evidence="1">Uncharacterized protein</fullName>
    </submittedName>
</protein>
<evidence type="ECO:0000313" key="1">
    <source>
        <dbReference type="EMBL" id="WZJ23324.1"/>
    </source>
</evidence>